<keyword evidence="3" id="KW-1185">Reference proteome</keyword>
<dbReference type="AlphaFoldDB" id="A0A9W5RF99"/>
<dbReference type="Proteomes" id="UP000014387">
    <property type="component" value="Unassembled WGS sequence"/>
</dbReference>
<evidence type="ECO:0000256" key="1">
    <source>
        <dbReference type="SAM" id="Phobius"/>
    </source>
</evidence>
<accession>A0A9W5RF99</accession>
<proteinExistence type="predicted"/>
<dbReference type="RefSeq" id="WP_016444470.1">
    <property type="nucleotide sequence ID" value="NZ_KE150266.1"/>
</dbReference>
<comment type="caution">
    <text evidence="2">The sequence shown here is derived from an EMBL/GenBank/DDBJ whole genome shotgun (WGS) entry which is preliminary data.</text>
</comment>
<keyword evidence="1" id="KW-0472">Membrane</keyword>
<feature type="transmembrane region" description="Helical" evidence="1">
    <location>
        <begin position="17"/>
        <end position="39"/>
    </location>
</feature>
<reference evidence="2 3" key="1">
    <citation type="submission" date="2013-05" db="EMBL/GenBank/DDBJ databases">
        <title>The Genome Sequence of Actinomyces europaeus ACS-120-V-COL10B.</title>
        <authorList>
            <consortium name="The Broad Institute Genomics Platform"/>
            <person name="Earl A."/>
            <person name="Ward D."/>
            <person name="Feldgarden M."/>
            <person name="Gevers D."/>
            <person name="Saerens B."/>
            <person name="Vaneechoutte M."/>
            <person name="Walker B."/>
            <person name="Young S."/>
            <person name="Zeng Q."/>
            <person name="Gargeya S."/>
            <person name="Fitzgerald M."/>
            <person name="Haas B."/>
            <person name="Abouelleil A."/>
            <person name="Allen A.W."/>
            <person name="Alvarado L."/>
            <person name="Arachchi H.M."/>
            <person name="Berlin A.M."/>
            <person name="Chapman S.B."/>
            <person name="Gainer-Dewar J."/>
            <person name="Goldberg J."/>
            <person name="Griggs A."/>
            <person name="Gujja S."/>
            <person name="Hansen M."/>
            <person name="Howarth C."/>
            <person name="Imamovic A."/>
            <person name="Ireland A."/>
            <person name="Larimer J."/>
            <person name="McCowan C."/>
            <person name="Murphy C."/>
            <person name="Pearson M."/>
            <person name="Poon T.W."/>
            <person name="Priest M."/>
            <person name="Roberts A."/>
            <person name="Saif S."/>
            <person name="Shea T."/>
            <person name="Sisk P."/>
            <person name="Sykes S."/>
            <person name="Wortman J."/>
            <person name="Nusbaum C."/>
            <person name="Birren B."/>
        </authorList>
    </citation>
    <scope>NUCLEOTIDE SEQUENCE [LARGE SCALE GENOMIC DNA]</scope>
    <source>
        <strain evidence="2 3">ACS-120-V-Col10b</strain>
    </source>
</reference>
<gene>
    <name evidence="2" type="ORF">HMPREF9238_01129</name>
</gene>
<protein>
    <submittedName>
        <fullName evidence="2">Uncharacterized protein</fullName>
    </submittedName>
</protein>
<evidence type="ECO:0000313" key="2">
    <source>
        <dbReference type="EMBL" id="EPD31359.1"/>
    </source>
</evidence>
<keyword evidence="1" id="KW-1133">Transmembrane helix</keyword>
<organism evidence="2 3">
    <name type="scientific">Gleimia europaea ACS-120-V-Col10b</name>
    <dbReference type="NCBI Taxonomy" id="883069"/>
    <lineage>
        <taxon>Bacteria</taxon>
        <taxon>Bacillati</taxon>
        <taxon>Actinomycetota</taxon>
        <taxon>Actinomycetes</taxon>
        <taxon>Actinomycetales</taxon>
        <taxon>Actinomycetaceae</taxon>
        <taxon>Gleimia</taxon>
    </lineage>
</organism>
<dbReference type="EMBL" id="AGWN01000001">
    <property type="protein sequence ID" value="EPD31359.1"/>
    <property type="molecule type" value="Genomic_DNA"/>
</dbReference>
<keyword evidence="1" id="KW-0812">Transmembrane</keyword>
<sequence length="60" mass="6806">MYAAIFRLLPGPKWLKVIWSILLIVLVAWLLLEFAFPWVQDTFNVVDNTVDVPGVSTTST</sequence>
<name>A0A9W5RF99_9ACTO</name>
<evidence type="ECO:0000313" key="3">
    <source>
        <dbReference type="Proteomes" id="UP000014387"/>
    </source>
</evidence>